<keyword evidence="3" id="KW-0539">Nucleus</keyword>
<feature type="compositionally biased region" description="Basic and acidic residues" evidence="4">
    <location>
        <begin position="279"/>
        <end position="310"/>
    </location>
</feature>
<comment type="similarity">
    <text evidence="2">Belongs to the SURF6 family.</text>
</comment>
<dbReference type="GO" id="GO:0042274">
    <property type="term" value="P:ribosomal small subunit biogenesis"/>
    <property type="evidence" value="ECO:0007669"/>
    <property type="project" value="TreeGrafter"/>
</dbReference>
<feature type="compositionally biased region" description="Basic and acidic residues" evidence="4">
    <location>
        <begin position="161"/>
        <end position="174"/>
    </location>
</feature>
<dbReference type="InterPro" id="IPR007019">
    <property type="entry name" value="SURF6"/>
</dbReference>
<keyword evidence="7" id="KW-1185">Reference proteome</keyword>
<evidence type="ECO:0000313" key="6">
    <source>
        <dbReference type="EMBL" id="CAI9724478.1"/>
    </source>
</evidence>
<sequence length="328" mass="38051">MFDLHQNNSYLIFKEYVTTQYLTPNVLSRLIQELEASNYSSHTVVVETSWRNMAINLPNIEEDNELFEQLYSLLPNGPNKTQLEPKSKQTKAKGPVIDSNDSKETEDNAIQLEIKLQNKIESLQSKRKLLERGVVLERRRIKKQEKKLQKKKKSLSAKTENPTKKENKKLEKDVPQVNQEEKFLYGSLEIGDSNKKKRKTITGLHGKNYKQLLAKVEKSEKKLKELAITDSEAADKLRSDAKMKAALDKAMGKKIKDNPQLLKKALKRKEKLKMKRKKAWEEREDNVKKKQDAKQAKRVRNIEKRKDKVKTSKSKKSIKRGKITPGML</sequence>
<dbReference type="PANTHER" id="PTHR14369:SF0">
    <property type="entry name" value="SURFEIT LOCUS PROTEIN 6"/>
    <property type="match status" value="1"/>
</dbReference>
<feature type="region of interest" description="Disordered" evidence="4">
    <location>
        <begin position="142"/>
        <end position="174"/>
    </location>
</feature>
<gene>
    <name evidence="6" type="ORF">OCTVUL_1B022222</name>
</gene>
<dbReference type="GO" id="GO:0042273">
    <property type="term" value="P:ribosomal large subunit biogenesis"/>
    <property type="evidence" value="ECO:0007669"/>
    <property type="project" value="TreeGrafter"/>
</dbReference>
<dbReference type="Proteomes" id="UP001162480">
    <property type="component" value="Chromosome 6"/>
</dbReference>
<feature type="region of interest" description="Disordered" evidence="4">
    <location>
        <begin position="266"/>
        <end position="328"/>
    </location>
</feature>
<dbReference type="Pfam" id="PF04935">
    <property type="entry name" value="SURF6"/>
    <property type="match status" value="1"/>
</dbReference>
<dbReference type="GO" id="GO:0005730">
    <property type="term" value="C:nucleolus"/>
    <property type="evidence" value="ECO:0007669"/>
    <property type="project" value="TreeGrafter"/>
</dbReference>
<dbReference type="InterPro" id="IPR029190">
    <property type="entry name" value="Rrp14/SURF6_C"/>
</dbReference>
<protein>
    <recommendedName>
        <fullName evidence="5">Ribosomal RNA-processing protein 14/surfeit locus protein 6 C-terminal domain-containing protein</fullName>
    </recommendedName>
</protein>
<evidence type="ECO:0000313" key="7">
    <source>
        <dbReference type="Proteomes" id="UP001162480"/>
    </source>
</evidence>
<feature type="compositionally biased region" description="Basic residues" evidence="4">
    <location>
        <begin position="142"/>
        <end position="155"/>
    </location>
</feature>
<dbReference type="PANTHER" id="PTHR14369">
    <property type="entry name" value="SURFEIT LOCUS PROTEIN 6"/>
    <property type="match status" value="1"/>
</dbReference>
<evidence type="ECO:0000256" key="4">
    <source>
        <dbReference type="SAM" id="MobiDB-lite"/>
    </source>
</evidence>
<reference evidence="6" key="1">
    <citation type="submission" date="2023-08" db="EMBL/GenBank/DDBJ databases">
        <authorList>
            <person name="Alioto T."/>
            <person name="Alioto T."/>
            <person name="Gomez Garrido J."/>
        </authorList>
    </citation>
    <scope>NUCLEOTIDE SEQUENCE</scope>
</reference>
<dbReference type="GO" id="GO:0003677">
    <property type="term" value="F:DNA binding"/>
    <property type="evidence" value="ECO:0007669"/>
    <property type="project" value="TreeGrafter"/>
</dbReference>
<feature type="compositionally biased region" description="Basic residues" evidence="4">
    <location>
        <begin position="311"/>
        <end position="322"/>
    </location>
</feature>
<name>A0AA36F6Z4_OCTVU</name>
<dbReference type="EMBL" id="OX597819">
    <property type="protein sequence ID" value="CAI9724478.1"/>
    <property type="molecule type" value="Genomic_DNA"/>
</dbReference>
<feature type="region of interest" description="Disordered" evidence="4">
    <location>
        <begin position="77"/>
        <end position="104"/>
    </location>
</feature>
<feature type="compositionally biased region" description="Basic residues" evidence="4">
    <location>
        <begin position="266"/>
        <end position="278"/>
    </location>
</feature>
<dbReference type="GO" id="GO:0003723">
    <property type="term" value="F:RNA binding"/>
    <property type="evidence" value="ECO:0007669"/>
    <property type="project" value="TreeGrafter"/>
</dbReference>
<accession>A0AA36F6Z4</accession>
<evidence type="ECO:0000256" key="2">
    <source>
        <dbReference type="ARBA" id="ARBA00005904"/>
    </source>
</evidence>
<evidence type="ECO:0000256" key="1">
    <source>
        <dbReference type="ARBA" id="ARBA00004123"/>
    </source>
</evidence>
<organism evidence="6 7">
    <name type="scientific">Octopus vulgaris</name>
    <name type="common">Common octopus</name>
    <dbReference type="NCBI Taxonomy" id="6645"/>
    <lineage>
        <taxon>Eukaryota</taxon>
        <taxon>Metazoa</taxon>
        <taxon>Spiralia</taxon>
        <taxon>Lophotrochozoa</taxon>
        <taxon>Mollusca</taxon>
        <taxon>Cephalopoda</taxon>
        <taxon>Coleoidea</taxon>
        <taxon>Octopodiformes</taxon>
        <taxon>Octopoda</taxon>
        <taxon>Incirrata</taxon>
        <taxon>Octopodidae</taxon>
        <taxon>Octopus</taxon>
    </lineage>
</organism>
<dbReference type="AlphaFoldDB" id="A0AA36F6Z4"/>
<comment type="subcellular location">
    <subcellularLocation>
        <location evidence="1">Nucleus</location>
    </subcellularLocation>
</comment>
<evidence type="ECO:0000256" key="3">
    <source>
        <dbReference type="ARBA" id="ARBA00023242"/>
    </source>
</evidence>
<proteinExistence type="inferred from homology"/>
<feature type="domain" description="Ribosomal RNA-processing protein 14/surfeit locus protein 6 C-terminal" evidence="5">
    <location>
        <begin position="137"/>
        <end position="315"/>
    </location>
</feature>
<evidence type="ECO:0000259" key="5">
    <source>
        <dbReference type="Pfam" id="PF04935"/>
    </source>
</evidence>